<evidence type="ECO:0000313" key="1">
    <source>
        <dbReference type="EMBL" id="BCK84245.1"/>
    </source>
</evidence>
<name>A0A810QCF1_9FIRM</name>
<sequence>MQSQITDLFKDVLDIDTGTDVVPQRMAAYYTAAGEGAFRFYPQPVSFELVNEEVFTEVLEPGSMYDLIAYHLRECVKRGGDAGVQKLRKIFCYDGPRYGRVLQPPL</sequence>
<dbReference type="Proteomes" id="UP000679848">
    <property type="component" value="Chromosome"/>
</dbReference>
<accession>A0A810QCF1</accession>
<dbReference type="EMBL" id="AP023420">
    <property type="protein sequence ID" value="BCK84245.1"/>
    <property type="molecule type" value="Genomic_DNA"/>
</dbReference>
<dbReference type="KEGG" id="pfaa:MM59RIKEN_15640"/>
<keyword evidence="2" id="KW-1185">Reference proteome</keyword>
<dbReference type="RefSeq" id="WP_213543053.1">
    <property type="nucleotide sequence ID" value="NZ_AP023420.1"/>
</dbReference>
<gene>
    <name evidence="1" type="ORF">MM59RIKEN_15640</name>
</gene>
<proteinExistence type="predicted"/>
<evidence type="ECO:0000313" key="2">
    <source>
        <dbReference type="Proteomes" id="UP000679848"/>
    </source>
</evidence>
<organism evidence="1 2">
    <name type="scientific">Pusillibacter faecalis</name>
    <dbReference type="NCBI Taxonomy" id="2714358"/>
    <lineage>
        <taxon>Bacteria</taxon>
        <taxon>Bacillati</taxon>
        <taxon>Bacillota</taxon>
        <taxon>Clostridia</taxon>
        <taxon>Eubacteriales</taxon>
        <taxon>Oscillospiraceae</taxon>
        <taxon>Pusillibacter</taxon>
    </lineage>
</organism>
<dbReference type="AlphaFoldDB" id="A0A810QCF1"/>
<reference evidence="1" key="1">
    <citation type="submission" date="2020-09" db="EMBL/GenBank/DDBJ databases">
        <title>New species isolated from human feces.</title>
        <authorList>
            <person name="Kitahara M."/>
            <person name="Shigeno Y."/>
            <person name="Shime M."/>
            <person name="Matsumoto Y."/>
            <person name="Nakamura S."/>
            <person name="Motooka D."/>
            <person name="Fukuoka S."/>
            <person name="Nishikawa H."/>
            <person name="Benno Y."/>
        </authorList>
    </citation>
    <scope>NUCLEOTIDE SEQUENCE</scope>
    <source>
        <strain evidence="1">MM59</strain>
    </source>
</reference>
<protein>
    <submittedName>
        <fullName evidence="1">Uncharacterized protein</fullName>
    </submittedName>
</protein>